<sequence>MQYKDVVEKDRANGTEPENVMINDCGKTRSSEAKYLCYGSESKYLCANGKSSRELGTESESEFAVFGSEAKYPVLDPTRNISAQTENPQENWEPNQNRSLPYLDWRRSISVLDPSQNISAQMKNPQENWEPNQNRSLSYLDQRRSISVLEYPNRNMSLSISSQRLEDIYHHNPLSGARNMTNRPKHDYPADVHLKRKVDAPPSLALHAIQFYNLNEQTNYCVVKLIKSMTTVAAGTWYYLTFQASNADHVKTFEAKLFVSIPCPERRIEVDFVRLKREAGQEPYAQNLKHGSQACSSSFFCRSVMIPYGVWKGSTNL</sequence>
<dbReference type="Gene3D" id="3.10.450.10">
    <property type="match status" value="1"/>
</dbReference>
<organism evidence="1 2">
    <name type="scientific">Heracleum sosnowskyi</name>
    <dbReference type="NCBI Taxonomy" id="360622"/>
    <lineage>
        <taxon>Eukaryota</taxon>
        <taxon>Viridiplantae</taxon>
        <taxon>Streptophyta</taxon>
        <taxon>Embryophyta</taxon>
        <taxon>Tracheophyta</taxon>
        <taxon>Spermatophyta</taxon>
        <taxon>Magnoliopsida</taxon>
        <taxon>eudicotyledons</taxon>
        <taxon>Gunneridae</taxon>
        <taxon>Pentapetalae</taxon>
        <taxon>asterids</taxon>
        <taxon>campanulids</taxon>
        <taxon>Apiales</taxon>
        <taxon>Apiaceae</taxon>
        <taxon>Apioideae</taxon>
        <taxon>apioid superclade</taxon>
        <taxon>Tordylieae</taxon>
        <taxon>Tordyliinae</taxon>
        <taxon>Heracleum</taxon>
    </lineage>
</organism>
<gene>
    <name evidence="1" type="ORF">POM88_017596</name>
</gene>
<dbReference type="Proteomes" id="UP001237642">
    <property type="component" value="Unassembled WGS sequence"/>
</dbReference>
<reference evidence="1" key="1">
    <citation type="submission" date="2023-02" db="EMBL/GenBank/DDBJ databases">
        <title>Genome of toxic invasive species Heracleum sosnowskyi carries increased number of genes despite the absence of recent whole-genome duplications.</title>
        <authorList>
            <person name="Schelkunov M."/>
            <person name="Shtratnikova V."/>
            <person name="Makarenko M."/>
            <person name="Klepikova A."/>
            <person name="Omelchenko D."/>
            <person name="Novikova G."/>
            <person name="Obukhova E."/>
            <person name="Bogdanov V."/>
            <person name="Penin A."/>
            <person name="Logacheva M."/>
        </authorList>
    </citation>
    <scope>NUCLEOTIDE SEQUENCE</scope>
    <source>
        <strain evidence="1">Hsosn_3</strain>
        <tissue evidence="1">Leaf</tissue>
    </source>
</reference>
<evidence type="ECO:0000313" key="2">
    <source>
        <dbReference type="Proteomes" id="UP001237642"/>
    </source>
</evidence>
<dbReference type="SUPFAM" id="SSF54403">
    <property type="entry name" value="Cystatin/monellin"/>
    <property type="match status" value="1"/>
</dbReference>
<evidence type="ECO:0000313" key="1">
    <source>
        <dbReference type="EMBL" id="KAK1389418.1"/>
    </source>
</evidence>
<reference evidence="1" key="2">
    <citation type="submission" date="2023-05" db="EMBL/GenBank/DDBJ databases">
        <authorList>
            <person name="Schelkunov M.I."/>
        </authorList>
    </citation>
    <scope>NUCLEOTIDE SEQUENCE</scope>
    <source>
        <strain evidence="1">Hsosn_3</strain>
        <tissue evidence="1">Leaf</tissue>
    </source>
</reference>
<dbReference type="EMBL" id="JAUIZM010000004">
    <property type="protein sequence ID" value="KAK1389418.1"/>
    <property type="molecule type" value="Genomic_DNA"/>
</dbReference>
<dbReference type="InterPro" id="IPR046350">
    <property type="entry name" value="Cystatin_sf"/>
</dbReference>
<dbReference type="AlphaFoldDB" id="A0AAD8MZK8"/>
<evidence type="ECO:0008006" key="3">
    <source>
        <dbReference type="Google" id="ProtNLM"/>
    </source>
</evidence>
<keyword evidence="2" id="KW-1185">Reference proteome</keyword>
<dbReference type="PANTHER" id="PTHR31260:SF28">
    <property type="entry name" value="CYSTATIN DOMAIN PROTEIN"/>
    <property type="match status" value="1"/>
</dbReference>
<dbReference type="PANTHER" id="PTHR31260">
    <property type="entry name" value="CYSTATIN/MONELLIN SUPERFAMILY PROTEIN"/>
    <property type="match status" value="1"/>
</dbReference>
<protein>
    <recommendedName>
        <fullName evidence="3">Cystatin domain-containing protein</fullName>
    </recommendedName>
</protein>
<name>A0AAD8MZK8_9APIA</name>
<accession>A0AAD8MZK8</accession>
<comment type="caution">
    <text evidence="1">The sequence shown here is derived from an EMBL/GenBank/DDBJ whole genome shotgun (WGS) entry which is preliminary data.</text>
</comment>
<dbReference type="InterPro" id="IPR006462">
    <property type="entry name" value="MS5"/>
</dbReference>
<proteinExistence type="predicted"/>